<dbReference type="OrthoDB" id="4590707at2759"/>
<comment type="caution">
    <text evidence="2">The sequence shown here is derived from an EMBL/GenBank/DDBJ whole genome shotgun (WGS) entry which is preliminary data.</text>
</comment>
<feature type="compositionally biased region" description="Basic and acidic residues" evidence="1">
    <location>
        <begin position="71"/>
        <end position="85"/>
    </location>
</feature>
<dbReference type="AlphaFoldDB" id="A0A218Z0Q5"/>
<reference evidence="2 3" key="1">
    <citation type="submission" date="2017-04" db="EMBL/GenBank/DDBJ databases">
        <title>Draft genome sequence of Marssonina coronaria NL1: causal agent of apple blotch.</title>
        <authorList>
            <person name="Cheng Q."/>
        </authorList>
    </citation>
    <scope>NUCLEOTIDE SEQUENCE [LARGE SCALE GENOMIC DNA]</scope>
    <source>
        <strain evidence="2 3">NL1</strain>
    </source>
</reference>
<feature type="region of interest" description="Disordered" evidence="1">
    <location>
        <begin position="69"/>
        <end position="252"/>
    </location>
</feature>
<sequence>MAFSRTLLRSCFRARLTAARPQIFRHTQISLRRGYSSGHETAKAGGDAIWAAGAVAVTVPATWWILSNAPESHHNDHHGEEHGEQEHEEGSEEEEESEENPEETSGNADAKSDDSNRSDEAGSDEDNKEANTPLTSDDEGQGEESSEKNTKKIIPDAKGGNKKRIESNQAIKAGETDPDDSSDKARIEAAASKPIGDKNSQTSKQEGLTNTDTKHSTDITNDPEKSKKGEGAPDTAKVKGTVDPKRPQPENE</sequence>
<feature type="compositionally biased region" description="Basic and acidic residues" evidence="1">
    <location>
        <begin position="110"/>
        <end position="120"/>
    </location>
</feature>
<feature type="compositionally biased region" description="Polar residues" evidence="1">
    <location>
        <begin position="198"/>
        <end position="211"/>
    </location>
</feature>
<protein>
    <submittedName>
        <fullName evidence="2">Uncharacterized protein</fullName>
    </submittedName>
</protein>
<evidence type="ECO:0000256" key="1">
    <source>
        <dbReference type="SAM" id="MobiDB-lite"/>
    </source>
</evidence>
<gene>
    <name evidence="2" type="ORF">B2J93_2752</name>
</gene>
<feature type="compositionally biased region" description="Acidic residues" evidence="1">
    <location>
        <begin position="86"/>
        <end position="102"/>
    </location>
</feature>
<proteinExistence type="predicted"/>
<dbReference type="EMBL" id="MZNU01000279">
    <property type="protein sequence ID" value="OWP01342.1"/>
    <property type="molecule type" value="Genomic_DNA"/>
</dbReference>
<organism evidence="2 3">
    <name type="scientific">Diplocarpon coronariae</name>
    <dbReference type="NCBI Taxonomy" id="2795749"/>
    <lineage>
        <taxon>Eukaryota</taxon>
        <taxon>Fungi</taxon>
        <taxon>Dikarya</taxon>
        <taxon>Ascomycota</taxon>
        <taxon>Pezizomycotina</taxon>
        <taxon>Leotiomycetes</taxon>
        <taxon>Helotiales</taxon>
        <taxon>Drepanopezizaceae</taxon>
        <taxon>Diplocarpon</taxon>
    </lineage>
</organism>
<evidence type="ECO:0000313" key="3">
    <source>
        <dbReference type="Proteomes" id="UP000242519"/>
    </source>
</evidence>
<dbReference type="InParanoid" id="A0A218Z0Q5"/>
<name>A0A218Z0Q5_9HELO</name>
<dbReference type="STRING" id="503106.A0A218Z0Q5"/>
<evidence type="ECO:0000313" key="2">
    <source>
        <dbReference type="EMBL" id="OWP01342.1"/>
    </source>
</evidence>
<keyword evidence="3" id="KW-1185">Reference proteome</keyword>
<accession>A0A218Z0Q5</accession>
<feature type="compositionally biased region" description="Basic and acidic residues" evidence="1">
    <location>
        <begin position="212"/>
        <end position="252"/>
    </location>
</feature>
<feature type="compositionally biased region" description="Basic and acidic residues" evidence="1">
    <location>
        <begin position="145"/>
        <end position="155"/>
    </location>
</feature>
<dbReference type="Proteomes" id="UP000242519">
    <property type="component" value="Unassembled WGS sequence"/>
</dbReference>